<evidence type="ECO:0000313" key="1">
    <source>
        <dbReference type="EMBL" id="SFJ06886.1"/>
    </source>
</evidence>
<dbReference type="AlphaFoldDB" id="A0A1I3NDJ9"/>
<reference evidence="2" key="1">
    <citation type="submission" date="2016-10" db="EMBL/GenBank/DDBJ databases">
        <authorList>
            <person name="Varghese N."/>
            <person name="Submissions S."/>
        </authorList>
    </citation>
    <scope>NUCLEOTIDE SEQUENCE [LARGE SCALE GENOMIC DNA]</scope>
    <source>
        <strain evidence="2">CGMCC 4.2126</strain>
    </source>
</reference>
<protein>
    <submittedName>
        <fullName evidence="1">Uncharacterized protein</fullName>
    </submittedName>
</protein>
<keyword evidence="2" id="KW-1185">Reference proteome</keyword>
<evidence type="ECO:0000313" key="2">
    <source>
        <dbReference type="Proteomes" id="UP000199111"/>
    </source>
</evidence>
<proteinExistence type="predicted"/>
<dbReference type="Proteomes" id="UP000199111">
    <property type="component" value="Unassembled WGS sequence"/>
</dbReference>
<dbReference type="EMBL" id="FOQY01000006">
    <property type="protein sequence ID" value="SFJ06886.1"/>
    <property type="molecule type" value="Genomic_DNA"/>
</dbReference>
<accession>A0A1I3NDJ9</accession>
<sequence length="109" mass="11376">MRAGASLPPLLLDDDEAVAVVVGLRTSAGGSVTGIEETSLRAPTKLEQVLPSRLRHRVNTLHVGAETPSALVWMITSVDTDLTLVSGPPALADALRTQAARCLQAIPVT</sequence>
<gene>
    <name evidence="1" type="ORF">SAMN05216275_106181</name>
</gene>
<name>A0A1I3NDJ9_9ACTN</name>
<organism evidence="1 2">
    <name type="scientific">Streptosporangium canum</name>
    <dbReference type="NCBI Taxonomy" id="324952"/>
    <lineage>
        <taxon>Bacteria</taxon>
        <taxon>Bacillati</taxon>
        <taxon>Actinomycetota</taxon>
        <taxon>Actinomycetes</taxon>
        <taxon>Streptosporangiales</taxon>
        <taxon>Streptosporangiaceae</taxon>
        <taxon>Streptosporangium</taxon>
    </lineage>
</organism>